<evidence type="ECO:0000256" key="4">
    <source>
        <dbReference type="ARBA" id="ARBA00022801"/>
    </source>
</evidence>
<sequence length="515" mass="58840">MDPSFSLKGIELGKLALSSGLLESSWSKILEIQNSSYPNQDTALGFKIHKEEKFTFVAFAAPPSSRNGSINSASTLLPGPQIPNPFPFLCSEKISSFSIHTPTFELFSSAYEDLIKLKTELLESKKPVIITGAGLGGSVASLFTLWLLETVDPGQKRLLCITFGSPLIGDASLQQILENSVRNSCFLHVAQPKTHITEGFKSFGTFLICDGSECICIDDPEVVTELLNGVNTNLDLVNYGDILHHLNQSVLSTEDSLLISDDVIVQMDDRAWKKKTRFNPVKKLNDMKLLMVYLEWYKKKSKEAEIGYYDKYRLEIQTTVNINVEGWKKEMNNYWILLVEEVEKKPQSDVSILSRRFLFSGNNYRRIVEPLDIAEYYGKDDKEYRTLGRSRHYVMLEKWFGKESIKTDRDKKRDLSSLLTFDSCFWAEVEEAMIVINQLKAVEGMRDEELIGKLVKFEEYAWKMIGERAVSPEIFLEKSSFMSWWKEYEEMEVNSSAFTEYMVNKTYNSYGNVVA</sequence>
<evidence type="ECO:0000256" key="6">
    <source>
        <dbReference type="ARBA" id="ARBA00023242"/>
    </source>
</evidence>
<dbReference type="Proteomes" id="UP000029120">
    <property type="component" value="Unassembled WGS sequence"/>
</dbReference>
<evidence type="ECO:0000259" key="8">
    <source>
        <dbReference type="Pfam" id="PF18117"/>
    </source>
</evidence>
<evidence type="ECO:0000256" key="5">
    <source>
        <dbReference type="ARBA" id="ARBA00022821"/>
    </source>
</evidence>
<dbReference type="AlphaFoldDB" id="A0A087G1G8"/>
<dbReference type="Pfam" id="PF01764">
    <property type="entry name" value="Lipase_3"/>
    <property type="match status" value="1"/>
</dbReference>
<name>A0A087G1G8_ARAAL</name>
<keyword evidence="3" id="KW-0963">Cytoplasm</keyword>
<evidence type="ECO:0008006" key="11">
    <source>
        <dbReference type="Google" id="ProtNLM"/>
    </source>
</evidence>
<gene>
    <name evidence="9" type="ORF">AALP_AAs72314U000100</name>
</gene>
<protein>
    <recommendedName>
        <fullName evidence="11">Senescence-associated carboxylesterase 101</fullName>
    </recommendedName>
</protein>
<dbReference type="GO" id="GO:0052689">
    <property type="term" value="F:carboxylic ester hydrolase activity"/>
    <property type="evidence" value="ECO:0007669"/>
    <property type="project" value="InterPro"/>
</dbReference>
<dbReference type="Pfam" id="PF18117">
    <property type="entry name" value="EDS1_EP"/>
    <property type="match status" value="1"/>
</dbReference>
<dbReference type="PANTHER" id="PTHR46898">
    <property type="entry name" value="SENESCENCE-ASSOCIATED CARBOXYLESTERASE 101"/>
    <property type="match status" value="1"/>
</dbReference>
<dbReference type="InterPro" id="IPR029058">
    <property type="entry name" value="AB_hydrolase_fold"/>
</dbReference>
<dbReference type="OrthoDB" id="438440at2759"/>
<dbReference type="GO" id="GO:0006629">
    <property type="term" value="P:lipid metabolic process"/>
    <property type="evidence" value="ECO:0007669"/>
    <property type="project" value="InterPro"/>
</dbReference>
<dbReference type="InterPro" id="IPR041266">
    <property type="entry name" value="EDS1_EP"/>
</dbReference>
<evidence type="ECO:0000256" key="1">
    <source>
        <dbReference type="ARBA" id="ARBA00004123"/>
    </source>
</evidence>
<keyword evidence="4" id="KW-0378">Hydrolase</keyword>
<reference evidence="10" key="1">
    <citation type="journal article" date="2015" name="Nat. Plants">
        <title>Genome expansion of Arabis alpina linked with retrotransposition and reduced symmetric DNA methylation.</title>
        <authorList>
            <person name="Willing E.M."/>
            <person name="Rawat V."/>
            <person name="Mandakova T."/>
            <person name="Maumus F."/>
            <person name="James G.V."/>
            <person name="Nordstroem K.J."/>
            <person name="Becker C."/>
            <person name="Warthmann N."/>
            <person name="Chica C."/>
            <person name="Szarzynska B."/>
            <person name="Zytnicki M."/>
            <person name="Albani M.C."/>
            <person name="Kiefer C."/>
            <person name="Bergonzi S."/>
            <person name="Castaings L."/>
            <person name="Mateos J.L."/>
            <person name="Berns M.C."/>
            <person name="Bujdoso N."/>
            <person name="Piofczyk T."/>
            <person name="de Lorenzo L."/>
            <person name="Barrero-Sicilia C."/>
            <person name="Mateos I."/>
            <person name="Piednoel M."/>
            <person name="Hagmann J."/>
            <person name="Chen-Min-Tao R."/>
            <person name="Iglesias-Fernandez R."/>
            <person name="Schuster S.C."/>
            <person name="Alonso-Blanco C."/>
            <person name="Roudier F."/>
            <person name="Carbonero P."/>
            <person name="Paz-Ares J."/>
            <person name="Davis S.J."/>
            <person name="Pecinka A."/>
            <person name="Quesneville H."/>
            <person name="Colot V."/>
            <person name="Lysak M.A."/>
            <person name="Weigel D."/>
            <person name="Coupland G."/>
            <person name="Schneeberger K."/>
        </authorList>
    </citation>
    <scope>NUCLEOTIDE SEQUENCE [LARGE SCALE GENOMIC DNA]</scope>
    <source>
        <strain evidence="10">cv. Pajares</strain>
    </source>
</reference>
<dbReference type="GO" id="GO:0005634">
    <property type="term" value="C:nucleus"/>
    <property type="evidence" value="ECO:0007669"/>
    <property type="project" value="UniProtKB-SubCell"/>
</dbReference>
<evidence type="ECO:0000259" key="7">
    <source>
        <dbReference type="Pfam" id="PF01764"/>
    </source>
</evidence>
<feature type="domain" description="Fungal lipase-type" evidence="7">
    <location>
        <begin position="96"/>
        <end position="183"/>
    </location>
</feature>
<dbReference type="GO" id="GO:0006952">
    <property type="term" value="P:defense response"/>
    <property type="evidence" value="ECO:0007669"/>
    <property type="project" value="UniProtKB-KW"/>
</dbReference>
<evidence type="ECO:0000313" key="10">
    <source>
        <dbReference type="Proteomes" id="UP000029120"/>
    </source>
</evidence>
<dbReference type="GO" id="GO:0005737">
    <property type="term" value="C:cytoplasm"/>
    <property type="evidence" value="ECO:0007669"/>
    <property type="project" value="UniProtKB-SubCell"/>
</dbReference>
<dbReference type="PANTHER" id="PTHR46898:SF3">
    <property type="entry name" value="FUNGAL LIPASE-LIKE DOMAIN-CONTAINING PROTEIN"/>
    <property type="match status" value="1"/>
</dbReference>
<evidence type="ECO:0000256" key="2">
    <source>
        <dbReference type="ARBA" id="ARBA00004496"/>
    </source>
</evidence>
<feature type="domain" description="EDS1 EP" evidence="8">
    <location>
        <begin position="294"/>
        <end position="497"/>
    </location>
</feature>
<dbReference type="SUPFAM" id="SSF53474">
    <property type="entry name" value="alpha/beta-Hydrolases"/>
    <property type="match status" value="1"/>
</dbReference>
<dbReference type="OMA" id="IHAPAYQ"/>
<proteinExistence type="predicted"/>
<dbReference type="eggNOG" id="ENOG502RQNV">
    <property type="taxonomic scope" value="Eukaryota"/>
</dbReference>
<evidence type="ECO:0000256" key="3">
    <source>
        <dbReference type="ARBA" id="ARBA00022490"/>
    </source>
</evidence>
<accession>A0A087G1G8</accession>
<dbReference type="InterPro" id="IPR002921">
    <property type="entry name" value="Fungal_lipase-type"/>
</dbReference>
<keyword evidence="6" id="KW-0539">Nucleus</keyword>
<comment type="subcellular location">
    <subcellularLocation>
        <location evidence="2">Cytoplasm</location>
    </subcellularLocation>
    <subcellularLocation>
        <location evidence="1">Nucleus</location>
    </subcellularLocation>
</comment>
<keyword evidence="10" id="KW-1185">Reference proteome</keyword>
<dbReference type="EMBL" id="KL975983">
    <property type="protein sequence ID" value="KFK23720.1"/>
    <property type="molecule type" value="Genomic_DNA"/>
</dbReference>
<organism evidence="9 10">
    <name type="scientific">Arabis alpina</name>
    <name type="common">Alpine rock-cress</name>
    <dbReference type="NCBI Taxonomy" id="50452"/>
    <lineage>
        <taxon>Eukaryota</taxon>
        <taxon>Viridiplantae</taxon>
        <taxon>Streptophyta</taxon>
        <taxon>Embryophyta</taxon>
        <taxon>Tracheophyta</taxon>
        <taxon>Spermatophyta</taxon>
        <taxon>Magnoliopsida</taxon>
        <taxon>eudicotyledons</taxon>
        <taxon>Gunneridae</taxon>
        <taxon>Pentapetalae</taxon>
        <taxon>rosids</taxon>
        <taxon>malvids</taxon>
        <taxon>Brassicales</taxon>
        <taxon>Brassicaceae</taxon>
        <taxon>Arabideae</taxon>
        <taxon>Arabis</taxon>
    </lineage>
</organism>
<dbReference type="Gramene" id="KFK23720">
    <property type="protein sequence ID" value="KFK23720"/>
    <property type="gene ID" value="AALP_AAs72314U000100"/>
</dbReference>
<evidence type="ECO:0000313" key="9">
    <source>
        <dbReference type="EMBL" id="KFK23720.1"/>
    </source>
</evidence>
<dbReference type="Gene3D" id="3.40.50.1820">
    <property type="entry name" value="alpha/beta hydrolase"/>
    <property type="match status" value="1"/>
</dbReference>
<dbReference type="InterPro" id="IPR044603">
    <property type="entry name" value="SAG101-like"/>
</dbReference>
<keyword evidence="5" id="KW-0611">Plant defense</keyword>